<reference evidence="3 4" key="1">
    <citation type="submission" date="2016-01" db="EMBL/GenBank/DDBJ databases">
        <title>Characterization of the Clostridium difficile lineages that are prevalent in Hong Kong and China.</title>
        <authorList>
            <person name="Kwok J.S.-L."/>
            <person name="Lam W.-Y."/>
            <person name="Ip M."/>
            <person name="Chan T.-F."/>
            <person name="Hawkey P.M."/>
            <person name="Tsui S.K.-W."/>
        </authorList>
    </citation>
    <scope>NUCLEOTIDE SEQUENCE [LARGE SCALE GENOMIC DNA]</scope>
    <source>
        <strain evidence="3 4">300064</strain>
    </source>
</reference>
<dbReference type="Gene3D" id="3.40.1350.10">
    <property type="match status" value="1"/>
</dbReference>
<dbReference type="InterPro" id="IPR056339">
    <property type="entry name" value="CARF_Card1"/>
</dbReference>
<accession>A0A2S7F6H9</accession>
<dbReference type="Gene3D" id="3.40.50.10770">
    <property type="entry name" value="Hypothetical protein VC1899 like domain (Restriction endonuclease-like)"/>
    <property type="match status" value="1"/>
</dbReference>
<dbReference type="EMBL" id="LRDH01000140">
    <property type="protein sequence ID" value="PPV12482.1"/>
    <property type="molecule type" value="Genomic_DNA"/>
</dbReference>
<dbReference type="InterPro" id="IPR015093">
    <property type="entry name" value="Card1_endonucl_dom"/>
</dbReference>
<dbReference type="Pfam" id="PF23400">
    <property type="entry name" value="CARF_Card1"/>
    <property type="match status" value="1"/>
</dbReference>
<dbReference type="Proteomes" id="UP000238081">
    <property type="component" value="Unassembled WGS sequence"/>
</dbReference>
<comment type="caution">
    <text evidence="3">The sequence shown here is derived from an EMBL/GenBank/DDBJ whole genome shotgun (WGS) entry which is preliminary data.</text>
</comment>
<organism evidence="3 4">
    <name type="scientific">Clostridium butyricum</name>
    <dbReference type="NCBI Taxonomy" id="1492"/>
    <lineage>
        <taxon>Bacteria</taxon>
        <taxon>Bacillati</taxon>
        <taxon>Bacillota</taxon>
        <taxon>Clostridia</taxon>
        <taxon>Eubacteriales</taxon>
        <taxon>Clostridiaceae</taxon>
        <taxon>Clostridium</taxon>
    </lineage>
</organism>
<evidence type="ECO:0000313" key="4">
    <source>
        <dbReference type="Proteomes" id="UP000238081"/>
    </source>
</evidence>
<dbReference type="RefSeq" id="WP_043664340.1">
    <property type="nucleotide sequence ID" value="NZ_JADNPC010000010.1"/>
</dbReference>
<dbReference type="Pfam" id="PF09002">
    <property type="entry name" value="Card1_endonuc"/>
    <property type="match status" value="1"/>
</dbReference>
<feature type="domain" description="Card1 CARF" evidence="2">
    <location>
        <begin position="21"/>
        <end position="137"/>
    </location>
</feature>
<evidence type="ECO:0008006" key="5">
    <source>
        <dbReference type="Google" id="ProtNLM"/>
    </source>
</evidence>
<sequence>MNKVLVNLFDRHNQGSLLAIDKIKPDKVIYIIDKEMESLFKEIEACEEKIYPKIKFENHVIDMNNIFNIKNILEKLCVNETIVNVTGGKRIYSLVLFNESLNLGFKTVYADVLNKFLYEFGPNITKKTFEFRDLSLDNMLQLTGTNLITDSTTLSEKSDIVAITKKIYENLSLWYKNKQKLYNNSIFIHDCYNPNLVSIKTDNLNFEDRKILNSCLLFLKQQGGIEYSSLCNEIEVRFLNDYLKGFIFKSGTWLEVLTNTIVKEITEVDEVKSGVIFLWKECNRKVRNELDVLAVKDSVFICISCKDSEKYDEDALNELEVYSKRLGGNSVKKILVATKEPCKQCVIERAKAMNINLIILDKDINRFRKSMRSVILDN</sequence>
<dbReference type="InterPro" id="IPR011335">
    <property type="entry name" value="Restrct_endonuc-II-like"/>
</dbReference>
<evidence type="ECO:0000313" key="3">
    <source>
        <dbReference type="EMBL" id="PPV12482.1"/>
    </source>
</evidence>
<evidence type="ECO:0000259" key="2">
    <source>
        <dbReference type="Pfam" id="PF23400"/>
    </source>
</evidence>
<name>A0A2S7F6H9_CLOBU</name>
<gene>
    <name evidence="3" type="ORF">AWN73_04740</name>
</gene>
<dbReference type="SUPFAM" id="SSF52980">
    <property type="entry name" value="Restriction endonuclease-like"/>
    <property type="match status" value="1"/>
</dbReference>
<protein>
    <recommendedName>
        <fullName evidence="5">DUF1887 family protein</fullName>
    </recommendedName>
</protein>
<dbReference type="AlphaFoldDB" id="A0A2S7F6H9"/>
<evidence type="ECO:0000259" key="1">
    <source>
        <dbReference type="Pfam" id="PF09002"/>
    </source>
</evidence>
<dbReference type="InterPro" id="IPR011856">
    <property type="entry name" value="tRNA_endonuc-like_dom_sf"/>
</dbReference>
<dbReference type="GO" id="GO:0003676">
    <property type="term" value="F:nucleic acid binding"/>
    <property type="evidence" value="ECO:0007669"/>
    <property type="project" value="InterPro"/>
</dbReference>
<feature type="domain" description="Card1 endonuclease" evidence="1">
    <location>
        <begin position="248"/>
        <end position="372"/>
    </location>
</feature>
<proteinExistence type="predicted"/>